<comment type="subcellular location">
    <subcellularLocation>
        <location evidence="1">Cell membrane</location>
        <topology evidence="1">Multi-pass membrane protein</topology>
    </subcellularLocation>
</comment>
<feature type="transmembrane region" description="Helical" evidence="7">
    <location>
        <begin position="85"/>
        <end position="105"/>
    </location>
</feature>
<evidence type="ECO:0000256" key="4">
    <source>
        <dbReference type="ARBA" id="ARBA00022989"/>
    </source>
</evidence>
<keyword evidence="10" id="KW-1185">Reference proteome</keyword>
<feature type="transmembrane region" description="Helical" evidence="7">
    <location>
        <begin position="144"/>
        <end position="167"/>
    </location>
</feature>
<feature type="transmembrane region" description="Helical" evidence="7">
    <location>
        <begin position="111"/>
        <end position="132"/>
    </location>
</feature>
<dbReference type="GO" id="GO:0005886">
    <property type="term" value="C:plasma membrane"/>
    <property type="evidence" value="ECO:0007669"/>
    <property type="project" value="UniProtKB-SubCell"/>
</dbReference>
<dbReference type="InterPro" id="IPR036259">
    <property type="entry name" value="MFS_trans_sf"/>
</dbReference>
<dbReference type="PANTHER" id="PTHR23506">
    <property type="entry name" value="GH10249P"/>
    <property type="match status" value="1"/>
</dbReference>
<keyword evidence="4 7" id="KW-1133">Transmembrane helix</keyword>
<evidence type="ECO:0000256" key="7">
    <source>
        <dbReference type="SAM" id="Phobius"/>
    </source>
</evidence>
<dbReference type="Proteomes" id="UP000818266">
    <property type="component" value="Unassembled WGS sequence"/>
</dbReference>
<dbReference type="EMBL" id="VIKT02000015">
    <property type="protein sequence ID" value="NHF63472.1"/>
    <property type="molecule type" value="Genomic_DNA"/>
</dbReference>
<feature type="transmembrane region" description="Helical" evidence="7">
    <location>
        <begin position="360"/>
        <end position="385"/>
    </location>
</feature>
<feature type="transmembrane region" description="Helical" evidence="7">
    <location>
        <begin position="173"/>
        <end position="193"/>
    </location>
</feature>
<dbReference type="GO" id="GO:0022857">
    <property type="term" value="F:transmembrane transporter activity"/>
    <property type="evidence" value="ECO:0007669"/>
    <property type="project" value="InterPro"/>
</dbReference>
<feature type="transmembrane region" description="Helical" evidence="7">
    <location>
        <begin position="300"/>
        <end position="324"/>
    </location>
</feature>
<accession>A0A9E5JRF0</accession>
<feature type="transmembrane region" description="Helical" evidence="7">
    <location>
        <begin position="336"/>
        <end position="354"/>
    </location>
</feature>
<evidence type="ECO:0000259" key="8">
    <source>
        <dbReference type="PROSITE" id="PS50850"/>
    </source>
</evidence>
<keyword evidence="2" id="KW-0813">Transport</keyword>
<evidence type="ECO:0000313" key="9">
    <source>
        <dbReference type="EMBL" id="NHF63472.1"/>
    </source>
</evidence>
<evidence type="ECO:0000313" key="10">
    <source>
        <dbReference type="Proteomes" id="UP000818266"/>
    </source>
</evidence>
<feature type="transmembrane region" description="Helical" evidence="7">
    <location>
        <begin position="270"/>
        <end position="288"/>
    </location>
</feature>
<evidence type="ECO:0000256" key="6">
    <source>
        <dbReference type="SAM" id="MobiDB-lite"/>
    </source>
</evidence>
<reference evidence="9 10" key="1">
    <citation type="submission" date="2019-06" db="EMBL/GenBank/DDBJ databases">
        <authorList>
            <person name="De-Chao Zhang Q."/>
        </authorList>
    </citation>
    <scope>NUCLEOTIDE SEQUENCE [LARGE SCALE GENOMIC DNA]</scope>
    <source>
        <strain evidence="9 10">KN1116</strain>
    </source>
</reference>
<dbReference type="InterPro" id="IPR020846">
    <property type="entry name" value="MFS_dom"/>
</dbReference>
<dbReference type="Gene3D" id="1.20.1250.20">
    <property type="entry name" value="MFS general substrate transporter like domains"/>
    <property type="match status" value="1"/>
</dbReference>
<organism evidence="9 10">
    <name type="scientific">Microcella pacifica</name>
    <dbReference type="NCBI Taxonomy" id="2591847"/>
    <lineage>
        <taxon>Bacteria</taxon>
        <taxon>Bacillati</taxon>
        <taxon>Actinomycetota</taxon>
        <taxon>Actinomycetes</taxon>
        <taxon>Micrococcales</taxon>
        <taxon>Microbacteriaceae</taxon>
        <taxon>Microcella</taxon>
    </lineage>
</organism>
<feature type="transmembrane region" description="Helical" evidence="7">
    <location>
        <begin position="397"/>
        <end position="417"/>
    </location>
</feature>
<dbReference type="RefSeq" id="WP_152583870.1">
    <property type="nucleotide sequence ID" value="NZ_VIKT02000015.1"/>
</dbReference>
<protein>
    <submittedName>
        <fullName evidence="9">MFS transporter</fullName>
    </submittedName>
</protein>
<feature type="transmembrane region" description="Helical" evidence="7">
    <location>
        <begin position="56"/>
        <end position="78"/>
    </location>
</feature>
<dbReference type="PANTHER" id="PTHR23506:SF23">
    <property type="entry name" value="GH10249P"/>
    <property type="match status" value="1"/>
</dbReference>
<feature type="domain" description="Major facilitator superfamily (MFS) profile" evidence="8">
    <location>
        <begin position="20"/>
        <end position="447"/>
    </location>
</feature>
<comment type="caution">
    <text evidence="9">The sequence shown here is derived from an EMBL/GenBank/DDBJ whole genome shotgun (WGS) entry which is preliminary data.</text>
</comment>
<dbReference type="SUPFAM" id="SSF103473">
    <property type="entry name" value="MFS general substrate transporter"/>
    <property type="match status" value="1"/>
</dbReference>
<proteinExistence type="predicted"/>
<sequence length="447" mass="44414">MLSRTRTAPHARAPRPTARLVPSVVASMVLLSSGSFVIFPLIPALQRTLGVSTAEIGYLAAAGFGAALIAELLVAPAADRGHARLMAVAGVLLVAASLALSAAAGEGWQLIAARGLGGFGFGIFVIAASALLVRSDPARSGELLGRLGAAELAGIAVGPLASGAAVAIASPSLILAVSAACVVAALVPVLLGFREHRTVPALGDEPHPYTGGIAAGVAGIAAGVVGFDRAAEPAAQPTAESAAQPTAQPTATPPATSTPRSSFDLLRRPSIVGIVLLYAAVMVPTGAYDGIWPRYMADLGAGPLLTAASYVLFAIPYVLLAAWAGRLADRRGGIAAYWRGLLVLLPIVGLYGIIGNPWVATGMGFVESTGQALAVIGAGAAMAHAVDPARAGAAQGLVRGIGLAAATIAAAVSGLAYEAGGALLLFGGTGVAVALIAVVGMLLVRRR</sequence>
<feature type="region of interest" description="Disordered" evidence="6">
    <location>
        <begin position="235"/>
        <end position="262"/>
    </location>
</feature>
<gene>
    <name evidence="9" type="ORF">FK219_009515</name>
</gene>
<evidence type="ECO:0000256" key="1">
    <source>
        <dbReference type="ARBA" id="ARBA00004651"/>
    </source>
</evidence>
<feature type="compositionally biased region" description="Low complexity" evidence="6">
    <location>
        <begin position="235"/>
        <end position="259"/>
    </location>
</feature>
<name>A0A9E5JRF0_9MICO</name>
<feature type="transmembrane region" description="Helical" evidence="7">
    <location>
        <begin position="20"/>
        <end position="44"/>
    </location>
</feature>
<evidence type="ECO:0000256" key="2">
    <source>
        <dbReference type="ARBA" id="ARBA00022448"/>
    </source>
</evidence>
<keyword evidence="5 7" id="KW-0472">Membrane</keyword>
<dbReference type="AlphaFoldDB" id="A0A9E5JRF0"/>
<evidence type="ECO:0000256" key="3">
    <source>
        <dbReference type="ARBA" id="ARBA00022692"/>
    </source>
</evidence>
<dbReference type="Pfam" id="PF07690">
    <property type="entry name" value="MFS_1"/>
    <property type="match status" value="1"/>
</dbReference>
<dbReference type="OrthoDB" id="5170136at2"/>
<dbReference type="PROSITE" id="PS50850">
    <property type="entry name" value="MFS"/>
    <property type="match status" value="1"/>
</dbReference>
<reference evidence="9 10" key="2">
    <citation type="submission" date="2020-03" db="EMBL/GenBank/DDBJ databases">
        <title>Chryseoglobus sp. isolated from a deep-sea seamount.</title>
        <authorList>
            <person name="Zhang D.-C."/>
        </authorList>
    </citation>
    <scope>NUCLEOTIDE SEQUENCE [LARGE SCALE GENOMIC DNA]</scope>
    <source>
        <strain evidence="9 10">KN1116</strain>
    </source>
</reference>
<keyword evidence="3 7" id="KW-0812">Transmembrane</keyword>
<dbReference type="InterPro" id="IPR050930">
    <property type="entry name" value="MFS_Vesicular_Transporter"/>
</dbReference>
<feature type="transmembrane region" description="Helical" evidence="7">
    <location>
        <begin position="423"/>
        <end position="444"/>
    </location>
</feature>
<dbReference type="InterPro" id="IPR011701">
    <property type="entry name" value="MFS"/>
</dbReference>
<evidence type="ECO:0000256" key="5">
    <source>
        <dbReference type="ARBA" id="ARBA00023136"/>
    </source>
</evidence>